<dbReference type="SUPFAM" id="SSF52540">
    <property type="entry name" value="P-loop containing nucleoside triphosphate hydrolases"/>
    <property type="match status" value="1"/>
</dbReference>
<dbReference type="Pfam" id="PF01018">
    <property type="entry name" value="GTP1_OBG"/>
    <property type="match status" value="2"/>
</dbReference>
<dbReference type="Gene3D" id="2.70.210.12">
    <property type="entry name" value="GTP1/OBG domain"/>
    <property type="match status" value="1"/>
</dbReference>
<dbReference type="CDD" id="cd01898">
    <property type="entry name" value="Obg"/>
    <property type="match status" value="1"/>
</dbReference>
<feature type="region of interest" description="Disordered" evidence="3">
    <location>
        <begin position="117"/>
        <end position="139"/>
    </location>
</feature>
<dbReference type="InterPro" id="IPR006169">
    <property type="entry name" value="GTP1_OBG_dom"/>
</dbReference>
<evidence type="ECO:0000256" key="3">
    <source>
        <dbReference type="SAM" id="MobiDB-lite"/>
    </source>
</evidence>
<evidence type="ECO:0000259" key="4">
    <source>
        <dbReference type="PROSITE" id="PS51710"/>
    </source>
</evidence>
<dbReference type="Proteomes" id="UP000054007">
    <property type="component" value="Unassembled WGS sequence"/>
</dbReference>
<keyword evidence="7" id="KW-1185">Reference proteome</keyword>
<name>A0A0D7BB56_9AGAR</name>
<dbReference type="GO" id="GO:0005739">
    <property type="term" value="C:mitochondrion"/>
    <property type="evidence" value="ECO:0007669"/>
    <property type="project" value="TreeGrafter"/>
</dbReference>
<dbReference type="EMBL" id="KN880525">
    <property type="protein sequence ID" value="KIY67480.1"/>
    <property type="molecule type" value="Genomic_DNA"/>
</dbReference>
<proteinExistence type="predicted"/>
<dbReference type="SUPFAM" id="SSF82051">
    <property type="entry name" value="Obg GTP-binding protein N-terminal domain"/>
    <property type="match status" value="1"/>
</dbReference>
<accession>A0A0D7BB56</accession>
<dbReference type="InterPro" id="IPR027417">
    <property type="entry name" value="P-loop_NTPase"/>
</dbReference>
<dbReference type="Gene3D" id="3.40.50.300">
    <property type="entry name" value="P-loop containing nucleotide triphosphate hydrolases"/>
    <property type="match status" value="1"/>
</dbReference>
<dbReference type="Pfam" id="PF01926">
    <property type="entry name" value="MMR_HSR1"/>
    <property type="match status" value="1"/>
</dbReference>
<dbReference type="GO" id="GO:0005525">
    <property type="term" value="F:GTP binding"/>
    <property type="evidence" value="ECO:0007669"/>
    <property type="project" value="UniProtKB-KW"/>
</dbReference>
<dbReference type="STRING" id="1314674.A0A0D7BB56"/>
<keyword evidence="2" id="KW-0342">GTP-binding</keyword>
<dbReference type="InterPro" id="IPR006073">
    <property type="entry name" value="GTP-bd"/>
</dbReference>
<dbReference type="AlphaFoldDB" id="A0A0D7BB56"/>
<dbReference type="PANTHER" id="PTHR11702:SF31">
    <property type="entry name" value="MITOCHONDRIAL RIBOSOME-ASSOCIATED GTPASE 2"/>
    <property type="match status" value="1"/>
</dbReference>
<dbReference type="InterPro" id="IPR036726">
    <property type="entry name" value="GTP1_OBG_dom_sf"/>
</dbReference>
<sequence>MLARWTLQTRLISPKPCATIRFKSSARPASFEQDEDAVEYFRKRKTEWKRRQGGSYFLDHLILTVRAGKGGNGCAAFHREKFKPFGPPSGGNGGRGGDVYIRATGELTSLASVPNRIRGEAGTNGQGTWQNGKNGGPTVINVPIGTVVRELPREDPRSAPDEWMMEEESLSGLDFYEKQEAMRENRWVHYPRFGEANVQRDSFKDAEAALYKDERERRYERRKRQIMHPVEIDLDREDMQEDDTNSPLGQRRSDDLGVLIATGGTGGLGNPHFLSDVNRSPKFATKGHEGETITLSLELKILADIGLVGFPNAGKSTLLRAITGGRAKAEIAGYAFTTLNPSVGIVRVAEDGTFEGELSSQTVHDETIVEKAEEAEKMGRGDYAFAATRNQAASSTGHYFDLYEAFRFTVADNPGLIEGASDNIGLGHTFLRAMERALALVYVVDLSGPAPWDELQVLREELETYQPGMSNKARMVIANKADLIGGAGDPEDVRAAREKLRKLEAYVRTELANPEEGQYLDVIPISAKFSQNLPIVVSRMKTYVEQARSQMDRK</sequence>
<evidence type="ECO:0000313" key="6">
    <source>
        <dbReference type="EMBL" id="KIY67480.1"/>
    </source>
</evidence>
<organism evidence="6 7">
    <name type="scientific">Cylindrobasidium torrendii FP15055 ss-10</name>
    <dbReference type="NCBI Taxonomy" id="1314674"/>
    <lineage>
        <taxon>Eukaryota</taxon>
        <taxon>Fungi</taxon>
        <taxon>Dikarya</taxon>
        <taxon>Basidiomycota</taxon>
        <taxon>Agaricomycotina</taxon>
        <taxon>Agaricomycetes</taxon>
        <taxon>Agaricomycetidae</taxon>
        <taxon>Agaricales</taxon>
        <taxon>Marasmiineae</taxon>
        <taxon>Physalacriaceae</taxon>
        <taxon>Cylindrobasidium</taxon>
    </lineage>
</organism>
<evidence type="ECO:0000259" key="5">
    <source>
        <dbReference type="PROSITE" id="PS51883"/>
    </source>
</evidence>
<dbReference type="GO" id="GO:0042254">
    <property type="term" value="P:ribosome biogenesis"/>
    <property type="evidence" value="ECO:0007669"/>
    <property type="project" value="UniProtKB-UniRule"/>
</dbReference>
<dbReference type="PANTHER" id="PTHR11702">
    <property type="entry name" value="DEVELOPMENTALLY REGULATED GTP-BINDING PROTEIN-RELATED"/>
    <property type="match status" value="1"/>
</dbReference>
<evidence type="ECO:0000256" key="2">
    <source>
        <dbReference type="ARBA" id="ARBA00023134"/>
    </source>
</evidence>
<protein>
    <submittedName>
        <fullName evidence="6">GTP-binding protein Obg/CgtA</fullName>
    </submittedName>
</protein>
<feature type="domain" description="OBG-type G" evidence="4">
    <location>
        <begin position="303"/>
        <end position="545"/>
    </location>
</feature>
<reference evidence="6 7" key="1">
    <citation type="journal article" date="2015" name="Fungal Genet. Biol.">
        <title>Evolution of novel wood decay mechanisms in Agaricales revealed by the genome sequences of Fistulina hepatica and Cylindrobasidium torrendii.</title>
        <authorList>
            <person name="Floudas D."/>
            <person name="Held B.W."/>
            <person name="Riley R."/>
            <person name="Nagy L.G."/>
            <person name="Koehler G."/>
            <person name="Ransdell A.S."/>
            <person name="Younus H."/>
            <person name="Chow J."/>
            <person name="Chiniquy J."/>
            <person name="Lipzen A."/>
            <person name="Tritt A."/>
            <person name="Sun H."/>
            <person name="Haridas S."/>
            <person name="LaButti K."/>
            <person name="Ohm R.A."/>
            <person name="Kues U."/>
            <person name="Blanchette R.A."/>
            <person name="Grigoriev I.V."/>
            <person name="Minto R.E."/>
            <person name="Hibbett D.S."/>
        </authorList>
    </citation>
    <scope>NUCLEOTIDE SEQUENCE [LARGE SCALE GENOMIC DNA]</scope>
    <source>
        <strain evidence="6 7">FP15055 ss-10</strain>
    </source>
</reference>
<dbReference type="PROSITE" id="PS51710">
    <property type="entry name" value="G_OBG"/>
    <property type="match status" value="1"/>
</dbReference>
<dbReference type="PROSITE" id="PS51883">
    <property type="entry name" value="OBG"/>
    <property type="match status" value="1"/>
</dbReference>
<feature type="domain" description="Obg" evidence="5">
    <location>
        <begin position="55"/>
        <end position="302"/>
    </location>
</feature>
<dbReference type="InterPro" id="IPR045086">
    <property type="entry name" value="OBG_GTPase"/>
</dbReference>
<gene>
    <name evidence="6" type="ORF">CYLTODRAFT_376046</name>
</gene>
<evidence type="ECO:0000313" key="7">
    <source>
        <dbReference type="Proteomes" id="UP000054007"/>
    </source>
</evidence>
<dbReference type="OrthoDB" id="347018at2759"/>
<evidence type="ECO:0000256" key="1">
    <source>
        <dbReference type="ARBA" id="ARBA00022741"/>
    </source>
</evidence>
<dbReference type="InterPro" id="IPR031167">
    <property type="entry name" value="G_OBG"/>
</dbReference>
<dbReference type="GO" id="GO:0003924">
    <property type="term" value="F:GTPase activity"/>
    <property type="evidence" value="ECO:0007669"/>
    <property type="project" value="InterPro"/>
</dbReference>
<keyword evidence="1" id="KW-0547">Nucleotide-binding</keyword>